<accession>R7QJS4</accession>
<dbReference type="RefSeq" id="XP_005718682.1">
    <property type="nucleotide sequence ID" value="XM_005718625.1"/>
</dbReference>
<evidence type="ECO:0000256" key="1">
    <source>
        <dbReference type="SAM" id="MobiDB-lite"/>
    </source>
</evidence>
<evidence type="ECO:0000313" key="2">
    <source>
        <dbReference type="EMBL" id="CDF38777.1"/>
    </source>
</evidence>
<sequence>MQGQSFLVSSFSPIHTRRQLSHSSFLGNPQPSLPIASTTLHPKTIPSSSPLCYSQFSKTLQNMATPAFAATTPLSATPFTANHLLCPPHPPSYSLTRRPRSVTPPFTMQAKRFVPPPPPRSHPHSPI</sequence>
<reference evidence="3" key="1">
    <citation type="journal article" date="2013" name="Proc. Natl. Acad. Sci. U.S.A.">
        <title>Genome structure and metabolic features in the red seaweed Chondrus crispus shed light on evolution of the Archaeplastida.</title>
        <authorList>
            <person name="Collen J."/>
            <person name="Porcel B."/>
            <person name="Carre W."/>
            <person name="Ball S.G."/>
            <person name="Chaparro C."/>
            <person name="Tonon T."/>
            <person name="Barbeyron T."/>
            <person name="Michel G."/>
            <person name="Noel B."/>
            <person name="Valentin K."/>
            <person name="Elias M."/>
            <person name="Artiguenave F."/>
            <person name="Arun A."/>
            <person name="Aury J.M."/>
            <person name="Barbosa-Neto J.F."/>
            <person name="Bothwell J.H."/>
            <person name="Bouget F.Y."/>
            <person name="Brillet L."/>
            <person name="Cabello-Hurtado F."/>
            <person name="Capella-Gutierrez S."/>
            <person name="Charrier B."/>
            <person name="Cladiere L."/>
            <person name="Cock J.M."/>
            <person name="Coelho S.M."/>
            <person name="Colleoni C."/>
            <person name="Czjzek M."/>
            <person name="Da Silva C."/>
            <person name="Delage L."/>
            <person name="Denoeud F."/>
            <person name="Deschamps P."/>
            <person name="Dittami S.M."/>
            <person name="Gabaldon T."/>
            <person name="Gachon C.M."/>
            <person name="Groisillier A."/>
            <person name="Herve C."/>
            <person name="Jabbari K."/>
            <person name="Katinka M."/>
            <person name="Kloareg B."/>
            <person name="Kowalczyk N."/>
            <person name="Labadie K."/>
            <person name="Leblanc C."/>
            <person name="Lopez P.J."/>
            <person name="McLachlan D.H."/>
            <person name="Meslet-Cladiere L."/>
            <person name="Moustafa A."/>
            <person name="Nehr Z."/>
            <person name="Nyvall Collen P."/>
            <person name="Panaud O."/>
            <person name="Partensky F."/>
            <person name="Poulain J."/>
            <person name="Rensing S.A."/>
            <person name="Rousvoal S."/>
            <person name="Samson G."/>
            <person name="Symeonidi A."/>
            <person name="Weissenbach J."/>
            <person name="Zambounis A."/>
            <person name="Wincker P."/>
            <person name="Boyen C."/>
        </authorList>
    </citation>
    <scope>NUCLEOTIDE SEQUENCE [LARGE SCALE GENOMIC DNA]</scope>
    <source>
        <strain evidence="3">cv. Stackhouse</strain>
    </source>
</reference>
<keyword evidence="3" id="KW-1185">Reference proteome</keyword>
<dbReference type="KEGG" id="ccp:CHC_T00006211001"/>
<dbReference type="Proteomes" id="UP000012073">
    <property type="component" value="Unassembled WGS sequence"/>
</dbReference>
<name>R7QJS4_CHOCR</name>
<dbReference type="GeneID" id="17326397"/>
<feature type="region of interest" description="Disordered" evidence="1">
    <location>
        <begin position="21"/>
        <end position="40"/>
    </location>
</feature>
<evidence type="ECO:0000313" key="3">
    <source>
        <dbReference type="Proteomes" id="UP000012073"/>
    </source>
</evidence>
<organism evidence="2 3">
    <name type="scientific">Chondrus crispus</name>
    <name type="common">Carrageen Irish moss</name>
    <name type="synonym">Polymorpha crispa</name>
    <dbReference type="NCBI Taxonomy" id="2769"/>
    <lineage>
        <taxon>Eukaryota</taxon>
        <taxon>Rhodophyta</taxon>
        <taxon>Florideophyceae</taxon>
        <taxon>Rhodymeniophycidae</taxon>
        <taxon>Gigartinales</taxon>
        <taxon>Gigartinaceae</taxon>
        <taxon>Chondrus</taxon>
    </lineage>
</organism>
<protein>
    <submittedName>
        <fullName evidence="2">Uncharacterized protein</fullName>
    </submittedName>
</protein>
<dbReference type="AlphaFoldDB" id="R7QJS4"/>
<proteinExistence type="predicted"/>
<gene>
    <name evidence="2" type="ORF">CHC_T00006211001</name>
</gene>
<dbReference type="EMBL" id="HG001967">
    <property type="protein sequence ID" value="CDF38777.1"/>
    <property type="molecule type" value="Genomic_DNA"/>
</dbReference>
<dbReference type="Gramene" id="CDF38777">
    <property type="protein sequence ID" value="CDF38777"/>
    <property type="gene ID" value="CHC_T00006211001"/>
</dbReference>
<feature type="compositionally biased region" description="Pro residues" evidence="1">
    <location>
        <begin position="114"/>
        <end position="127"/>
    </location>
</feature>
<feature type="region of interest" description="Disordered" evidence="1">
    <location>
        <begin position="90"/>
        <end position="127"/>
    </location>
</feature>